<dbReference type="PROSITE" id="PS00489">
    <property type="entry name" value="RNA_POL_PHAGE_2"/>
    <property type="match status" value="1"/>
</dbReference>
<dbReference type="PROSITE" id="PS00900">
    <property type="entry name" value="RNA_POL_PHAGE_1"/>
    <property type="match status" value="1"/>
</dbReference>
<dbReference type="Gene3D" id="1.10.150.20">
    <property type="entry name" value="5' to 3' exonuclease, C-terminal subdomain"/>
    <property type="match status" value="1"/>
</dbReference>
<dbReference type="PANTHER" id="PTHR10102">
    <property type="entry name" value="DNA-DIRECTED RNA POLYMERASE, MITOCHONDRIAL"/>
    <property type="match status" value="1"/>
</dbReference>
<evidence type="ECO:0000256" key="3">
    <source>
        <dbReference type="ARBA" id="ARBA00022478"/>
    </source>
</evidence>
<dbReference type="STRING" id="5486.A0A367YHJ4"/>
<evidence type="ECO:0000256" key="6">
    <source>
        <dbReference type="ARBA" id="ARBA00023163"/>
    </source>
</evidence>
<protein>
    <recommendedName>
        <fullName evidence="2 8">DNA-directed RNA polymerase</fullName>
        <ecNumber evidence="2 8">2.7.7.6</ecNumber>
    </recommendedName>
</protein>
<keyword evidence="4 8" id="KW-0808">Transferase</keyword>
<dbReference type="EC" id="2.7.7.6" evidence="2 8"/>
<gene>
    <name evidence="10" type="primary">RPO41_0</name>
    <name evidence="10" type="ORF">Cantr_01200</name>
</gene>
<evidence type="ECO:0000256" key="4">
    <source>
        <dbReference type="ARBA" id="ARBA00022679"/>
    </source>
</evidence>
<comment type="function">
    <text evidence="8">DNA-dependent RNA polymerase catalyzes the transcription of DNA into RNA using the four ribonucleoside triphosphates as substrates.</text>
</comment>
<sequence length="236" mass="26723">MKADKPFGALSVCFEIKNILDFEAAGNRIEDYLCRLPIHQDGSCNGLQHYAALAADESGGKAVNLVQVGDSKQDVYVQVMEKVRLKIEEDIKDPTQTERAHSLAQFFLKILSRKLVKRPVMTTVYGVTLSGASAQIKSTIKEILEDHRTNPQKAVYDQQTLERLSALSLSDTTYLAKKVLDSISELFAHAKQIEEWLLQNTRRMLTSYSVHLLDYLEANNPKLYETIYTRPVSFRP</sequence>
<dbReference type="PANTHER" id="PTHR10102:SF0">
    <property type="entry name" value="DNA-DIRECTED RNA POLYMERASE, MITOCHONDRIAL"/>
    <property type="match status" value="1"/>
</dbReference>
<keyword evidence="3 8" id="KW-0240">DNA-directed RNA polymerase</keyword>
<evidence type="ECO:0000256" key="2">
    <source>
        <dbReference type="ARBA" id="ARBA00012418"/>
    </source>
</evidence>
<dbReference type="EMBL" id="QLNQ01000020">
    <property type="protein sequence ID" value="RCK65318.1"/>
    <property type="molecule type" value="Genomic_DNA"/>
</dbReference>
<evidence type="ECO:0000256" key="7">
    <source>
        <dbReference type="ARBA" id="ARBA00048552"/>
    </source>
</evidence>
<dbReference type="GO" id="GO:0001018">
    <property type="term" value="F:mitochondrial promoter sequence-specific DNA binding"/>
    <property type="evidence" value="ECO:0007669"/>
    <property type="project" value="TreeGrafter"/>
</dbReference>
<comment type="catalytic activity">
    <reaction evidence="7 8">
        <text>RNA(n) + a ribonucleoside 5'-triphosphate = RNA(n+1) + diphosphate</text>
        <dbReference type="Rhea" id="RHEA:21248"/>
        <dbReference type="Rhea" id="RHEA-COMP:14527"/>
        <dbReference type="Rhea" id="RHEA-COMP:17342"/>
        <dbReference type="ChEBI" id="CHEBI:33019"/>
        <dbReference type="ChEBI" id="CHEBI:61557"/>
        <dbReference type="ChEBI" id="CHEBI:140395"/>
        <dbReference type="EC" id="2.7.7.6"/>
    </reaction>
</comment>
<dbReference type="GO" id="GO:0006390">
    <property type="term" value="P:mitochondrial transcription"/>
    <property type="evidence" value="ECO:0007669"/>
    <property type="project" value="TreeGrafter"/>
</dbReference>
<keyword evidence="11" id="KW-1185">Reference proteome</keyword>
<evidence type="ECO:0000256" key="8">
    <source>
        <dbReference type="RuleBase" id="RU003805"/>
    </source>
</evidence>
<dbReference type="Pfam" id="PF00940">
    <property type="entry name" value="RNA_pol"/>
    <property type="match status" value="1"/>
</dbReference>
<dbReference type="GO" id="GO:0003899">
    <property type="term" value="F:DNA-directed RNA polymerase activity"/>
    <property type="evidence" value="ECO:0007669"/>
    <property type="project" value="UniProtKB-EC"/>
</dbReference>
<comment type="caution">
    <text evidence="10">The sequence shown here is derived from an EMBL/GenBank/DDBJ whole genome shotgun (WGS) entry which is preliminary data.</text>
</comment>
<dbReference type="GO" id="GO:0034245">
    <property type="term" value="C:mitochondrial DNA-directed RNA polymerase complex"/>
    <property type="evidence" value="ECO:0007669"/>
    <property type="project" value="TreeGrafter"/>
</dbReference>
<evidence type="ECO:0000256" key="1">
    <source>
        <dbReference type="ARBA" id="ARBA00009493"/>
    </source>
</evidence>
<organism evidence="10 11">
    <name type="scientific">Candida viswanathii</name>
    <dbReference type="NCBI Taxonomy" id="5486"/>
    <lineage>
        <taxon>Eukaryota</taxon>
        <taxon>Fungi</taxon>
        <taxon>Dikarya</taxon>
        <taxon>Ascomycota</taxon>
        <taxon>Saccharomycotina</taxon>
        <taxon>Pichiomycetes</taxon>
        <taxon>Debaryomycetaceae</taxon>
        <taxon>Candida/Lodderomyces clade</taxon>
        <taxon>Candida</taxon>
    </lineage>
</organism>
<feature type="domain" description="DNA-directed RNA polymerase C-terminal" evidence="9">
    <location>
        <begin position="1"/>
        <end position="219"/>
    </location>
</feature>
<comment type="similarity">
    <text evidence="1 8">Belongs to the phage and mitochondrial RNA polymerase family.</text>
</comment>
<dbReference type="InterPro" id="IPR043502">
    <property type="entry name" value="DNA/RNA_pol_sf"/>
</dbReference>
<dbReference type="Proteomes" id="UP000253472">
    <property type="component" value="Unassembled WGS sequence"/>
</dbReference>
<keyword evidence="5 8" id="KW-0548">Nucleotidyltransferase</keyword>
<proteinExistence type="inferred from homology"/>
<name>A0A367YHJ4_9ASCO</name>
<evidence type="ECO:0000259" key="9">
    <source>
        <dbReference type="Pfam" id="PF00940"/>
    </source>
</evidence>
<evidence type="ECO:0000256" key="5">
    <source>
        <dbReference type="ARBA" id="ARBA00022695"/>
    </source>
</evidence>
<dbReference type="InterPro" id="IPR002092">
    <property type="entry name" value="DNA-dir_Rpol_phage-type"/>
</dbReference>
<dbReference type="SUPFAM" id="SSF56672">
    <property type="entry name" value="DNA/RNA polymerases"/>
    <property type="match status" value="1"/>
</dbReference>
<dbReference type="InterPro" id="IPR046950">
    <property type="entry name" value="DNA-dir_Rpol_C_phage-type"/>
</dbReference>
<reference evidence="10 11" key="1">
    <citation type="submission" date="2018-06" db="EMBL/GenBank/DDBJ databases">
        <title>Whole genome sequencing of Candida tropicalis (genome annotated by CSBL at Korea University).</title>
        <authorList>
            <person name="Ahn J."/>
        </authorList>
    </citation>
    <scope>NUCLEOTIDE SEQUENCE [LARGE SCALE GENOMIC DNA]</scope>
    <source>
        <strain evidence="10 11">ATCC 20962</strain>
    </source>
</reference>
<accession>A0A367YHJ4</accession>
<dbReference type="OrthoDB" id="276422at2759"/>
<dbReference type="AlphaFoldDB" id="A0A367YHJ4"/>
<evidence type="ECO:0000313" key="10">
    <source>
        <dbReference type="EMBL" id="RCK65318.1"/>
    </source>
</evidence>
<keyword evidence="6 8" id="KW-0804">Transcription</keyword>
<evidence type="ECO:0000313" key="11">
    <source>
        <dbReference type="Proteomes" id="UP000253472"/>
    </source>
</evidence>